<dbReference type="Pfam" id="PF00754">
    <property type="entry name" value="F5_F8_type_C"/>
    <property type="match status" value="2"/>
</dbReference>
<dbReference type="Gene3D" id="2.60.120.260">
    <property type="entry name" value="Galactose-binding domain-like"/>
    <property type="match status" value="3"/>
</dbReference>
<reference evidence="4 5" key="1">
    <citation type="journal article" date="2019" name="Anaerobe">
        <title>Detection of Robinsoniella peoriensis in multiple bone samples of a trauma patient.</title>
        <authorList>
            <person name="Schrottner P."/>
            <person name="Hartwich K."/>
            <person name="Bunk B."/>
            <person name="Schober I."/>
            <person name="Helbig S."/>
            <person name="Rudolph W.W."/>
            <person name="Gunzer F."/>
        </authorList>
    </citation>
    <scope>NUCLEOTIDE SEQUENCE [LARGE SCALE GENOMIC DNA]</scope>
    <source>
        <strain evidence="4 5">DSM 106044</strain>
    </source>
</reference>
<dbReference type="InterPro" id="IPR000421">
    <property type="entry name" value="FA58C"/>
</dbReference>
<dbReference type="Gene3D" id="3.80.10.10">
    <property type="entry name" value="Ribonuclease Inhibitor"/>
    <property type="match status" value="1"/>
</dbReference>
<organism evidence="4 5">
    <name type="scientific">Robinsoniella peoriensis</name>
    <dbReference type="NCBI Taxonomy" id="180332"/>
    <lineage>
        <taxon>Bacteria</taxon>
        <taxon>Bacillati</taxon>
        <taxon>Bacillota</taxon>
        <taxon>Clostridia</taxon>
        <taxon>Lachnospirales</taxon>
        <taxon>Lachnospiraceae</taxon>
        <taxon>Robinsoniella</taxon>
    </lineage>
</organism>
<accession>A0A4U8Q121</accession>
<dbReference type="Pfam" id="PF12733">
    <property type="entry name" value="Cadherin-like"/>
    <property type="match status" value="1"/>
</dbReference>
<feature type="domain" description="F5/8 type C" evidence="3">
    <location>
        <begin position="127"/>
        <end position="294"/>
    </location>
</feature>
<dbReference type="RefSeq" id="WP_138004041.1">
    <property type="nucleotide sequence ID" value="NZ_QGQD01000107.1"/>
</dbReference>
<dbReference type="Gene3D" id="1.20.1270.70">
    <property type="entry name" value="Designed single chain three-helix bundle"/>
    <property type="match status" value="1"/>
</dbReference>
<evidence type="ECO:0000259" key="3">
    <source>
        <dbReference type="PROSITE" id="PS50022"/>
    </source>
</evidence>
<dbReference type="Proteomes" id="UP000306509">
    <property type="component" value="Unassembled WGS sequence"/>
</dbReference>
<keyword evidence="5" id="KW-1185">Reference proteome</keyword>
<feature type="coiled-coil region" evidence="2">
    <location>
        <begin position="1312"/>
        <end position="1360"/>
    </location>
</feature>
<dbReference type="Pfam" id="PF07554">
    <property type="entry name" value="FIVAR"/>
    <property type="match status" value="4"/>
</dbReference>
<evidence type="ECO:0000256" key="1">
    <source>
        <dbReference type="ARBA" id="ARBA00023295"/>
    </source>
</evidence>
<dbReference type="Gene3D" id="1.20.1270.90">
    <property type="entry name" value="AF1782-like"/>
    <property type="match status" value="4"/>
</dbReference>
<dbReference type="InterPro" id="IPR026906">
    <property type="entry name" value="LRR_5"/>
</dbReference>
<dbReference type="InterPro" id="IPR025883">
    <property type="entry name" value="Cadherin-like_domain"/>
</dbReference>
<keyword evidence="1" id="KW-0326">Glycosidase</keyword>
<comment type="caution">
    <text evidence="4">The sequence shown here is derived from an EMBL/GenBank/DDBJ whole genome shotgun (WGS) entry which is preliminary data.</text>
</comment>
<sequence precursor="true">MGKRLISIFLALILLLAGIPEMGLLAKAAEPGSADLLKLVVNEVPMIQQEFNPEQTEYKGTAYMSVKKLNVWAVPSDPEAEVNINGKKVDSANVSKANNYGRQAVEFDQKQQADITIQVTNGDSAKTYHVLIQKEDTDYRGRSLIEVKSVSAKSEQEGFEAAKAIDKNESVGWKPIAANAKEVVGQYIDFDLGQNYVVSRMTALLNTPEDWGQNSIWKNMVGVQIREDGSEEWTTVFEKGNLRNRTPRQVTDPSRQFHRYEFGDNYTGRYIRFSYTQYEMSLIPEIKEMMIYGYEPGDPSIPEPSSEEINQECVVPSNPNISRGQEILMDKGFQYTSWVASGDYGRGTYDAKEYKGSELTGLIFYDPPLENTEFFKYTPNAQWGIAKAPWGGNAMSGAGEPRDYLPEEMRPYVANFVSSCFGDEGLYSLTEVNLFKKWFDWSKENYPGVILHSNQALGRGWENNNAQPMHVFTEIAQPDLLTHDNYYYNGTGWDNETGSTRNVIMSSSWQREAALAGLTGDGTMPILFGQYVSAFDRDLTESQKYMINNVSLAMGMKWLDLWRTEFAFDECFLFDYDGTPKRSYYEWADIIRQTKNMGDALIRLNSDTLVTKTGLNASGNPNTAASRPATDVVGGMGSFEDNTEKNTEYYISGVEAENLGTVNGGNPGDVVLGYFNPLPGLTSKELTDYFGCSYPKGFMVVNGLFDGMKKAAQSGNNGKNWIQVDDGSEEETMQHITLTFAKDHPQLKKVNRETGKIEAVEIGADNTLEITMGGGAAELYFWSDVSANASSNPEQAEAAFDQNISTAWAAASDAVYPITLDKKFSGSYMINKVTINESGSNITGFDLEYRTSEGNWEKIPLDDAGTGSIGVSKTVQFAPVKATGIRLVIRAADKVPAIREIRYFKYDEAADDTAEKTVTINDNDMGEGINQFSFDDNFTYRETEDGNFPTTIGNDVHFTNVTGAESTLHFYGTKLELFYRKYNSNANISVSIDGGEPVTIDTSAGGEKFASTVFADLELKEHTAVIRKTSEAQIAIDGAKVTYKGQLPDNTGRKVQTYVNDKSDQITYNPQAVSTTANEEPDKRAAGWAQFTQTDSTNTGWTSSSKEGAYYEIAFYGTDVTVYAPKKLRHIFGGNETIPWGEAEITLDGEPVDAGYDVDNENGNVNFGLPVLKVHASDENADHKLRITVKSGVSRIDYAVVGSIAEKEPAEVTTATVTAIAGENGKVEPKIQEVKLHDDALLRAIPDEGYMLDQIESTGNYSVEGNTILLPDVQKDHTVTVTFRRIADKTALQTALEAAEAYIPDGYTEGSYAVLKAAIEEAKAVLEDEKAEQDAIEEQINKLSEAIAQLESILADLTQLKSLYNAVSQMDMSIYTKDSAATLKNALDHAAAVVEKENATKVEAAEAESGLLVALAGLEKKETEPETDKSLAKALQNAYKDLDLSGYTQDSATVFTEALDRLSGVIDNENTTQEEVDNAIAGLLSAATALTVSTEDPEKPEVTVDFSLLKVLFDAYKGVDTTKYTKDSADAFLAALRAAEEVLNSKEADQAVVDQAVAALVKAEADLTEAPVVTTDTTTLKVLYQVYSALDTGKYTDFSAKVLKDAVAAASAVLNNPNAAQDQIDQAAAGLMSAAVGLELKPNEAPQPVVPALKKGQILTYKGLKYKVTNPVAGKAAVMVVGAASRSVKKVNVPSAVTLRGVKCKVTKIGPKSFKNYKRLQWITIGAKVTAIGKQAFYGDSSLTRITVKSKVLNKAYSNCLKKISSKAVIRVPRSKVNDYKKLFKNKGQKSSVEIK</sequence>
<dbReference type="PROSITE" id="PS50022">
    <property type="entry name" value="FA58C_3"/>
    <property type="match status" value="1"/>
</dbReference>
<dbReference type="STRING" id="180332.GCA_000797495_02301"/>
<dbReference type="InterPro" id="IPR008979">
    <property type="entry name" value="Galactose-bd-like_sf"/>
</dbReference>
<protein>
    <submittedName>
        <fullName evidence="4">F5/8 type C domain protein</fullName>
    </submittedName>
</protein>
<dbReference type="SUPFAM" id="SSF49785">
    <property type="entry name" value="Galactose-binding domain-like"/>
    <property type="match status" value="2"/>
</dbReference>
<gene>
    <name evidence="4" type="ORF">DSM106044_05196</name>
</gene>
<dbReference type="Pfam" id="PF17996">
    <property type="entry name" value="CE2_N"/>
    <property type="match status" value="1"/>
</dbReference>
<dbReference type="InterPro" id="IPR032675">
    <property type="entry name" value="LRR_dom_sf"/>
</dbReference>
<dbReference type="InterPro" id="IPR040794">
    <property type="entry name" value="CE2_N"/>
</dbReference>
<proteinExistence type="predicted"/>
<name>A0A4U8Q121_9FIRM</name>
<dbReference type="EMBL" id="QGQD01000107">
    <property type="protein sequence ID" value="TLC97833.1"/>
    <property type="molecule type" value="Genomic_DNA"/>
</dbReference>
<dbReference type="Pfam" id="PF13306">
    <property type="entry name" value="LRR_5"/>
    <property type="match status" value="1"/>
</dbReference>
<evidence type="ECO:0000313" key="4">
    <source>
        <dbReference type="EMBL" id="TLC97833.1"/>
    </source>
</evidence>
<evidence type="ECO:0000313" key="5">
    <source>
        <dbReference type="Proteomes" id="UP000306509"/>
    </source>
</evidence>
<keyword evidence="1" id="KW-0378">Hydrolase</keyword>
<evidence type="ECO:0000256" key="2">
    <source>
        <dbReference type="SAM" id="Coils"/>
    </source>
</evidence>
<keyword evidence="2" id="KW-0175">Coiled coil</keyword>
<dbReference type="GO" id="GO:0016798">
    <property type="term" value="F:hydrolase activity, acting on glycosyl bonds"/>
    <property type="evidence" value="ECO:0007669"/>
    <property type="project" value="UniProtKB-KW"/>
</dbReference>